<dbReference type="RefSeq" id="WP_015840767.1">
    <property type="nucleotide sequence ID" value="NC_012917.1"/>
</dbReference>
<dbReference type="OrthoDB" id="5614199at2"/>
<dbReference type="HOGENOM" id="CLU_578401_0_0_6"/>
<name>C6DKZ2_PECCP</name>
<dbReference type="Proteomes" id="UP000002736">
    <property type="component" value="Chromosome"/>
</dbReference>
<protein>
    <submittedName>
        <fullName evidence="1">Uncharacterized protein</fullName>
    </submittedName>
</protein>
<gene>
    <name evidence="1" type="ordered locus">PC1_2562</name>
</gene>
<evidence type="ECO:0000313" key="2">
    <source>
        <dbReference type="Proteomes" id="UP000002736"/>
    </source>
</evidence>
<dbReference type="STRING" id="561230.PC1_2562"/>
<evidence type="ECO:0000313" key="1">
    <source>
        <dbReference type="EMBL" id="ACT13593.1"/>
    </source>
</evidence>
<accession>C6DKZ2</accession>
<dbReference type="KEGG" id="pct:PC1_2562"/>
<dbReference type="eggNOG" id="ENOG502Z8TK">
    <property type="taxonomic scope" value="Bacteria"/>
</dbReference>
<dbReference type="AlphaFoldDB" id="C6DKZ2"/>
<dbReference type="EMBL" id="CP001657">
    <property type="protein sequence ID" value="ACT13593.1"/>
    <property type="molecule type" value="Genomic_DNA"/>
</dbReference>
<reference evidence="1 2" key="1">
    <citation type="submission" date="2009-07" db="EMBL/GenBank/DDBJ databases">
        <title>Complete sequence of Pectobacterium carotovorum subsp. carotovorum PC1.</title>
        <authorList>
            <consortium name="US DOE Joint Genome Institute"/>
            <person name="Lucas S."/>
            <person name="Copeland A."/>
            <person name="Lapidus A."/>
            <person name="Glavina del Rio T."/>
            <person name="Tice H."/>
            <person name="Bruce D."/>
            <person name="Goodwin L."/>
            <person name="Pitluck S."/>
            <person name="Munk A.C."/>
            <person name="Brettin T."/>
            <person name="Detter J.C."/>
            <person name="Han C."/>
            <person name="Tapia R."/>
            <person name="Larimer F."/>
            <person name="Land M."/>
            <person name="Hauser L."/>
            <person name="Kyrpides N."/>
            <person name="Mikhailova N."/>
            <person name="Balakrishnan V."/>
            <person name="Glasner J."/>
            <person name="Perna N.T."/>
        </authorList>
    </citation>
    <scope>NUCLEOTIDE SEQUENCE [LARGE SCALE GENOMIC DNA]</scope>
    <source>
        <strain evidence="1 2">PC1</strain>
    </source>
</reference>
<sequence length="473" mass="54241">MQSYAHAKAMHQFYRDVFTRDIELGETGNIPLRVIDSVVKEFNCDVLFVARELSLHDSGLPSDKDKALKQLLVTMAHANMAFDEKWSGYQKKLPDEYVIGIRNSLIDILKLNPNIEYLVIAIQILFRIGDVDSSVNLINNNFSTLKNSPAAFKILLMICVIEEDYELTLPLIKEMTSNQHLIGEDLMVLLMLVCSIYRLGGYPDSFINFSSLLDEKSHSISNDEYNWIVRKNHQNKKTTIIIACDVKYYYEHAIPALYSIYETNKDSFNVHIHVYNIDEGTSVDIKNKNEQFPELNISCTAERLSTSSNMSADYASRRFIFANYALSALDTPLLILDADCLLRKDWLSSIQTQAFDLILTTTENAPFWENASAGFVYLGGGEESRNYIDRVSSFIHVNLVNNNHVWFLDQVALSAALDYVKDKNTVFRINSSFVCDISHTDYSFMWVVTTMKNIEGRYFSYKNYLIDKYSVNH</sequence>
<proteinExistence type="predicted"/>
<organism evidence="1 2">
    <name type="scientific">Pectobacterium carotovorum subsp. carotovorum (strain PC1)</name>
    <dbReference type="NCBI Taxonomy" id="561230"/>
    <lineage>
        <taxon>Bacteria</taxon>
        <taxon>Pseudomonadati</taxon>
        <taxon>Pseudomonadota</taxon>
        <taxon>Gammaproteobacteria</taxon>
        <taxon>Enterobacterales</taxon>
        <taxon>Pectobacteriaceae</taxon>
        <taxon>Pectobacterium</taxon>
    </lineage>
</organism>